<feature type="chain" id="PRO_5038360410" description="Lipoprotein" evidence="2">
    <location>
        <begin position="23"/>
        <end position="262"/>
    </location>
</feature>
<keyword evidence="2" id="KW-0732">Signal</keyword>
<evidence type="ECO:0000256" key="2">
    <source>
        <dbReference type="SAM" id="SignalP"/>
    </source>
</evidence>
<keyword evidence="4" id="KW-1185">Reference proteome</keyword>
<dbReference type="Proteomes" id="UP000588098">
    <property type="component" value="Unassembled WGS sequence"/>
</dbReference>
<evidence type="ECO:0000256" key="1">
    <source>
        <dbReference type="SAM" id="MobiDB-lite"/>
    </source>
</evidence>
<dbReference type="EMBL" id="JACHJL010000025">
    <property type="protein sequence ID" value="MBB5939565.1"/>
    <property type="molecule type" value="Genomic_DNA"/>
</dbReference>
<organism evidence="3 4">
    <name type="scientific">Streptomyces zagrosensis</name>
    <dbReference type="NCBI Taxonomy" id="1042984"/>
    <lineage>
        <taxon>Bacteria</taxon>
        <taxon>Bacillati</taxon>
        <taxon>Actinomycetota</taxon>
        <taxon>Actinomycetes</taxon>
        <taxon>Kitasatosporales</taxon>
        <taxon>Streptomycetaceae</taxon>
        <taxon>Streptomyces</taxon>
    </lineage>
</organism>
<evidence type="ECO:0008006" key="5">
    <source>
        <dbReference type="Google" id="ProtNLM"/>
    </source>
</evidence>
<evidence type="ECO:0000313" key="3">
    <source>
        <dbReference type="EMBL" id="MBB5939565.1"/>
    </source>
</evidence>
<reference evidence="3 4" key="1">
    <citation type="submission" date="2020-08" db="EMBL/GenBank/DDBJ databases">
        <title>Genomic Encyclopedia of Type Strains, Phase III (KMG-III): the genomes of soil and plant-associated and newly described type strains.</title>
        <authorList>
            <person name="Whitman W."/>
        </authorList>
    </citation>
    <scope>NUCLEOTIDE SEQUENCE [LARGE SCALE GENOMIC DNA]</scope>
    <source>
        <strain evidence="3 4">CECT 8305</strain>
    </source>
</reference>
<dbReference type="PROSITE" id="PS51257">
    <property type="entry name" value="PROKAR_LIPOPROTEIN"/>
    <property type="match status" value="1"/>
</dbReference>
<dbReference type="AlphaFoldDB" id="A0A7W9QFZ2"/>
<feature type="compositionally biased region" description="Gly residues" evidence="1">
    <location>
        <begin position="51"/>
        <end position="61"/>
    </location>
</feature>
<evidence type="ECO:0000313" key="4">
    <source>
        <dbReference type="Proteomes" id="UP000588098"/>
    </source>
</evidence>
<sequence length="262" mass="26152">MRNSVSRALVAVSVAGVLGLTAACSSDSGSDSGGDGDKKPSQGGSSAGERPGAGGEPGADGGASLSQPQLKKAALVKGDVTGFEFQQMTDKEAAEGGAPKAADKECQPLAAMLGSSPVPKPSAAVYGTFTEGGDDLSQVGLIGMVRLSSYSGDDATAFVEELRGAVTACAKGFSMTTGDGSKQVFSEVKPVDAAKLGDEVLAYRVVDAEAGAPSLYTVVRSGPNVSVFFAGNMVDPKKVEMPAAVVKAQVAKIENAAKAAKG</sequence>
<name>A0A7W9QFZ2_9ACTN</name>
<protein>
    <recommendedName>
        <fullName evidence="5">Lipoprotein</fullName>
    </recommendedName>
</protein>
<feature type="signal peptide" evidence="2">
    <location>
        <begin position="1"/>
        <end position="22"/>
    </location>
</feature>
<dbReference type="RefSeq" id="WP_184578863.1">
    <property type="nucleotide sequence ID" value="NZ_JACHJL010000025.1"/>
</dbReference>
<feature type="region of interest" description="Disordered" evidence="1">
    <location>
        <begin position="23"/>
        <end position="70"/>
    </location>
</feature>
<accession>A0A7W9QFZ2</accession>
<comment type="caution">
    <text evidence="3">The sequence shown here is derived from an EMBL/GenBank/DDBJ whole genome shotgun (WGS) entry which is preliminary data.</text>
</comment>
<proteinExistence type="predicted"/>
<gene>
    <name evidence="3" type="ORF">FHS42_006661</name>
</gene>
<feature type="compositionally biased region" description="Low complexity" evidence="1">
    <location>
        <begin position="41"/>
        <end position="50"/>
    </location>
</feature>